<dbReference type="InterPro" id="IPR020843">
    <property type="entry name" value="ER"/>
</dbReference>
<dbReference type="OrthoDB" id="2665481at2"/>
<dbReference type="SUPFAM" id="SSF51735">
    <property type="entry name" value="NAD(P)-binding Rossmann-fold domains"/>
    <property type="match status" value="1"/>
</dbReference>
<dbReference type="Pfam" id="PF13602">
    <property type="entry name" value="ADH_zinc_N_2"/>
    <property type="match status" value="1"/>
</dbReference>
<dbReference type="InterPro" id="IPR011032">
    <property type="entry name" value="GroES-like_sf"/>
</dbReference>
<keyword evidence="1" id="KW-0521">NADP</keyword>
<dbReference type="Proteomes" id="UP000198741">
    <property type="component" value="Chromosome I"/>
</dbReference>
<protein>
    <submittedName>
        <fullName evidence="3">NADPH:quinone reductase</fullName>
    </submittedName>
</protein>
<proteinExistence type="predicted"/>
<evidence type="ECO:0000313" key="3">
    <source>
        <dbReference type="EMBL" id="SDO49557.1"/>
    </source>
</evidence>
<dbReference type="InterPro" id="IPR036291">
    <property type="entry name" value="NAD(P)-bd_dom_sf"/>
</dbReference>
<keyword evidence="4" id="KW-1185">Reference proteome</keyword>
<dbReference type="InterPro" id="IPR051603">
    <property type="entry name" value="Zinc-ADH_QOR/CCCR"/>
</dbReference>
<dbReference type="STRING" id="1090615.SAMN04515671_1121"/>
<reference evidence="3 4" key="1">
    <citation type="submission" date="2016-10" db="EMBL/GenBank/DDBJ databases">
        <authorList>
            <person name="de Groot N.N."/>
        </authorList>
    </citation>
    <scope>NUCLEOTIDE SEQUENCE [LARGE SCALE GENOMIC DNA]</scope>
    <source>
        <strain evidence="4">P4-7,KCTC 19426,CECT 7604</strain>
    </source>
</reference>
<organism evidence="3 4">
    <name type="scientific">Nakamurella panacisegetis</name>
    <dbReference type="NCBI Taxonomy" id="1090615"/>
    <lineage>
        <taxon>Bacteria</taxon>
        <taxon>Bacillati</taxon>
        <taxon>Actinomycetota</taxon>
        <taxon>Actinomycetes</taxon>
        <taxon>Nakamurellales</taxon>
        <taxon>Nakamurellaceae</taxon>
        <taxon>Nakamurella</taxon>
    </lineage>
</organism>
<dbReference type="SUPFAM" id="SSF50129">
    <property type="entry name" value="GroES-like"/>
    <property type="match status" value="1"/>
</dbReference>
<dbReference type="EMBL" id="LT629710">
    <property type="protein sequence ID" value="SDO49557.1"/>
    <property type="molecule type" value="Genomic_DNA"/>
</dbReference>
<dbReference type="Gene3D" id="3.90.180.10">
    <property type="entry name" value="Medium-chain alcohol dehydrogenases, catalytic domain"/>
    <property type="match status" value="1"/>
</dbReference>
<evidence type="ECO:0000313" key="4">
    <source>
        <dbReference type="Proteomes" id="UP000198741"/>
    </source>
</evidence>
<accession>A0A1H0K0S1</accession>
<dbReference type="PANTHER" id="PTHR44154:SF1">
    <property type="entry name" value="QUINONE OXIDOREDUCTASE"/>
    <property type="match status" value="1"/>
</dbReference>
<name>A0A1H0K0S1_9ACTN</name>
<dbReference type="PANTHER" id="PTHR44154">
    <property type="entry name" value="QUINONE OXIDOREDUCTASE"/>
    <property type="match status" value="1"/>
</dbReference>
<dbReference type="SMART" id="SM00829">
    <property type="entry name" value="PKS_ER"/>
    <property type="match status" value="1"/>
</dbReference>
<dbReference type="Pfam" id="PF08240">
    <property type="entry name" value="ADH_N"/>
    <property type="match status" value="1"/>
</dbReference>
<dbReference type="GO" id="GO:0016491">
    <property type="term" value="F:oxidoreductase activity"/>
    <property type="evidence" value="ECO:0007669"/>
    <property type="project" value="InterPro"/>
</dbReference>
<dbReference type="RefSeq" id="WP_090474962.1">
    <property type="nucleotide sequence ID" value="NZ_LT629710.1"/>
</dbReference>
<evidence type="ECO:0000259" key="2">
    <source>
        <dbReference type="SMART" id="SM00829"/>
    </source>
</evidence>
<dbReference type="AlphaFoldDB" id="A0A1H0K0S1"/>
<dbReference type="InterPro" id="IPR013154">
    <property type="entry name" value="ADH-like_N"/>
</dbReference>
<dbReference type="Gene3D" id="3.40.50.720">
    <property type="entry name" value="NAD(P)-binding Rossmann-like Domain"/>
    <property type="match status" value="1"/>
</dbReference>
<sequence length="299" mass="29992">MRAIITTGHDDLQLIDTPIPTPGPGQLRLAVRAAGTNPVENTIRSGAFHRAGFITQTGTTGLGSDVAGTVDALGPDVLGPAVGTPVAAALDAFDVPLGAYAEYVVVDADSIAELPVGIDPVRGATVGINALTAEQALDLLSPQAGDRLLVTGAAGAVGGHAVTLATRRGWKVSGLARPDDADFLRSAGAVEVLTELGSAPRFDAAIDAAVLGAAVLEVVRDGGAYVGVRPGGAPESSRGISVTAVQSHRDGPRLAALLKLAASGELSIRVAGTLPLEEAGRALDLVAAGGQRGRRILVP</sequence>
<dbReference type="CDD" id="cd05289">
    <property type="entry name" value="MDR_like_2"/>
    <property type="match status" value="1"/>
</dbReference>
<feature type="domain" description="Enoyl reductase (ER)" evidence="2">
    <location>
        <begin position="8"/>
        <end position="297"/>
    </location>
</feature>
<evidence type="ECO:0000256" key="1">
    <source>
        <dbReference type="ARBA" id="ARBA00022857"/>
    </source>
</evidence>
<gene>
    <name evidence="3" type="ORF">SAMN04515671_1121</name>
</gene>